<dbReference type="AlphaFoldDB" id="A0A8E6B8N7"/>
<accession>A0A8E6B8N7</accession>
<evidence type="ECO:0000313" key="1">
    <source>
        <dbReference type="EMBL" id="QVL32435.1"/>
    </source>
</evidence>
<name>A0A8E6B8N7_9BACT</name>
<dbReference type="RefSeq" id="WP_213497327.1">
    <property type="nucleotide sequence ID" value="NZ_CP074694.1"/>
</dbReference>
<gene>
    <name evidence="1" type="ORF">KIH39_00515</name>
</gene>
<dbReference type="KEGG" id="tsph:KIH39_00515"/>
<proteinExistence type="predicted"/>
<sequence length="174" mass="19370">MRNWMLTVITVLAVANLARCEEPSYKLQVKVYEYSQDNSTAKAKPKLLMNTEQIVKANQDVKANFEEEVDDITHAVTTVGFTSSIRLGKLQDGKIEVTFSPSLCTPFKADLPSELVGSKIVTAYDVQAASHKLEVPLDQITKLFNDGDELKVRNTDGTSRYWKVAVKVSKAESK</sequence>
<evidence type="ECO:0000313" key="2">
    <source>
        <dbReference type="Proteomes" id="UP000676194"/>
    </source>
</evidence>
<dbReference type="EMBL" id="CP074694">
    <property type="protein sequence ID" value="QVL32435.1"/>
    <property type="molecule type" value="Genomic_DNA"/>
</dbReference>
<reference evidence="1" key="1">
    <citation type="submission" date="2021-05" db="EMBL/GenBank/DDBJ databases">
        <title>Complete genome sequence of the cellulolytic planctomycete Telmatocola sphagniphila SP2T and characterization of the first cellulase from planctomycetes.</title>
        <authorList>
            <person name="Rakitin A.L."/>
            <person name="Beletsky A.V."/>
            <person name="Naumoff D.G."/>
            <person name="Kulichevskaya I.S."/>
            <person name="Mardanov A.V."/>
            <person name="Ravin N.V."/>
            <person name="Dedysh S.N."/>
        </authorList>
    </citation>
    <scope>NUCLEOTIDE SEQUENCE</scope>
    <source>
        <strain evidence="1">SP2T</strain>
    </source>
</reference>
<keyword evidence="2" id="KW-1185">Reference proteome</keyword>
<organism evidence="1 2">
    <name type="scientific">Telmatocola sphagniphila</name>
    <dbReference type="NCBI Taxonomy" id="1123043"/>
    <lineage>
        <taxon>Bacteria</taxon>
        <taxon>Pseudomonadati</taxon>
        <taxon>Planctomycetota</taxon>
        <taxon>Planctomycetia</taxon>
        <taxon>Gemmatales</taxon>
        <taxon>Gemmataceae</taxon>
    </lineage>
</organism>
<dbReference type="Proteomes" id="UP000676194">
    <property type="component" value="Chromosome"/>
</dbReference>
<protein>
    <submittedName>
        <fullName evidence="1">Uncharacterized protein</fullName>
    </submittedName>
</protein>